<name>A0ABW5RXB1_9BACI</name>
<dbReference type="SUPFAM" id="SSF47413">
    <property type="entry name" value="lambda repressor-like DNA-binding domains"/>
    <property type="match status" value="1"/>
</dbReference>
<dbReference type="EMBL" id="JBHUMF010000035">
    <property type="protein sequence ID" value="MFD2683193.1"/>
    <property type="molecule type" value="Genomic_DNA"/>
</dbReference>
<dbReference type="Gene3D" id="1.25.40.10">
    <property type="entry name" value="Tetratricopeptide repeat domain"/>
    <property type="match status" value="1"/>
</dbReference>
<dbReference type="SMART" id="SM00530">
    <property type="entry name" value="HTH_XRE"/>
    <property type="match status" value="1"/>
</dbReference>
<dbReference type="Proteomes" id="UP001597506">
    <property type="component" value="Unassembled WGS sequence"/>
</dbReference>
<dbReference type="PANTHER" id="PTHR37038">
    <property type="entry name" value="TRANSCRIPTIONAL REGULATOR-RELATED"/>
    <property type="match status" value="1"/>
</dbReference>
<dbReference type="SUPFAM" id="SSF48452">
    <property type="entry name" value="TPR-like"/>
    <property type="match status" value="1"/>
</dbReference>
<dbReference type="CDD" id="cd00093">
    <property type="entry name" value="HTH_XRE"/>
    <property type="match status" value="1"/>
</dbReference>
<dbReference type="InterPro" id="IPR041315">
    <property type="entry name" value="PlcR_TPR"/>
</dbReference>
<dbReference type="InterPro" id="IPR010982">
    <property type="entry name" value="Lambda_DNA-bd_dom_sf"/>
</dbReference>
<accession>A0ABW5RXB1</accession>
<dbReference type="PROSITE" id="PS50943">
    <property type="entry name" value="HTH_CROC1"/>
    <property type="match status" value="1"/>
</dbReference>
<proteinExistence type="predicted"/>
<evidence type="ECO:0000313" key="2">
    <source>
        <dbReference type="EMBL" id="MFD2683193.1"/>
    </source>
</evidence>
<evidence type="ECO:0000259" key="1">
    <source>
        <dbReference type="PROSITE" id="PS50943"/>
    </source>
</evidence>
<dbReference type="InterPro" id="IPR053163">
    <property type="entry name" value="HTH-type_regulator_Rgg"/>
</dbReference>
<comment type="caution">
    <text evidence="2">The sequence shown here is derived from an EMBL/GenBank/DDBJ whole genome shotgun (WGS) entry which is preliminary data.</text>
</comment>
<dbReference type="InterPro" id="IPR011990">
    <property type="entry name" value="TPR-like_helical_dom_sf"/>
</dbReference>
<dbReference type="PANTHER" id="PTHR37038:SF14">
    <property type="entry name" value="TRANSCRIPTIONAL ACTIVATOR"/>
    <property type="match status" value="1"/>
</dbReference>
<feature type="domain" description="HTH cro/C1-type" evidence="1">
    <location>
        <begin position="10"/>
        <end position="63"/>
    </location>
</feature>
<evidence type="ECO:0000313" key="3">
    <source>
        <dbReference type="Proteomes" id="UP001597506"/>
    </source>
</evidence>
<dbReference type="Pfam" id="PF18768">
    <property type="entry name" value="RNPP_C"/>
    <property type="match status" value="1"/>
</dbReference>
<dbReference type="Pfam" id="PF01381">
    <property type="entry name" value="HTH_3"/>
    <property type="match status" value="1"/>
</dbReference>
<gene>
    <name evidence="2" type="ORF">ACFSUL_20880</name>
</gene>
<organism evidence="2 3">
    <name type="scientific">Bacillus seohaeanensis</name>
    <dbReference type="NCBI Taxonomy" id="284580"/>
    <lineage>
        <taxon>Bacteria</taxon>
        <taxon>Bacillati</taxon>
        <taxon>Bacillota</taxon>
        <taxon>Bacilli</taxon>
        <taxon>Bacillales</taxon>
        <taxon>Bacillaceae</taxon>
        <taxon>Bacillus</taxon>
    </lineage>
</organism>
<protein>
    <submittedName>
        <fullName evidence="2">Helix-turn-helix domain-containing protein</fullName>
    </submittedName>
</protein>
<dbReference type="RefSeq" id="WP_377938275.1">
    <property type="nucleotide sequence ID" value="NZ_JBHUMF010000035.1"/>
</dbReference>
<keyword evidence="3" id="KW-1185">Reference proteome</keyword>
<sequence length="293" mass="34815">MDFTLIAKKIKELRKNVGLSQKELAKGICTQAQISKIEKGVVFPYANTLYLISQKLGVDVNYFFDIGMTPRLDYVQEVNYQLKIARRNLDYEDIKEIVKAEENNPLFTQNKSNQQILMWHKGIYEYELDQDLEKAIETLSEAINLTHNKKQKIYTEKEIEILISIGVFYFNERLKKSEEVFKEIMENVEMLPHLYDHTIKTRVFYNYARVLTRLEQFTKSIQYCEKGIAWCIEKDTMFLLGELHYQIGYNFELQENYREALKYMKKALIVFELQKDDKYISIIKGKIEELNSK</sequence>
<reference evidence="3" key="1">
    <citation type="journal article" date="2019" name="Int. J. Syst. Evol. Microbiol.">
        <title>The Global Catalogue of Microorganisms (GCM) 10K type strain sequencing project: providing services to taxonomists for standard genome sequencing and annotation.</title>
        <authorList>
            <consortium name="The Broad Institute Genomics Platform"/>
            <consortium name="The Broad Institute Genome Sequencing Center for Infectious Disease"/>
            <person name="Wu L."/>
            <person name="Ma J."/>
        </authorList>
    </citation>
    <scope>NUCLEOTIDE SEQUENCE [LARGE SCALE GENOMIC DNA]</scope>
    <source>
        <strain evidence="3">KCTC 3913</strain>
    </source>
</reference>
<dbReference type="InterPro" id="IPR001387">
    <property type="entry name" value="Cro/C1-type_HTH"/>
</dbReference>